<keyword evidence="2" id="KW-1185">Reference proteome</keyword>
<accession>A0AAD5UG48</accession>
<evidence type="ECO:0000313" key="2">
    <source>
        <dbReference type="Proteomes" id="UP001210925"/>
    </source>
</evidence>
<protein>
    <submittedName>
        <fullName evidence="1">Uncharacterized protein</fullName>
    </submittedName>
</protein>
<dbReference type="EMBL" id="JADGKB010000046">
    <property type="protein sequence ID" value="KAJ3256789.1"/>
    <property type="molecule type" value="Genomic_DNA"/>
</dbReference>
<name>A0AAD5UG48_9FUNG</name>
<organism evidence="1 2">
    <name type="scientific">Boothiomyces macroporosus</name>
    <dbReference type="NCBI Taxonomy" id="261099"/>
    <lineage>
        <taxon>Eukaryota</taxon>
        <taxon>Fungi</taxon>
        <taxon>Fungi incertae sedis</taxon>
        <taxon>Chytridiomycota</taxon>
        <taxon>Chytridiomycota incertae sedis</taxon>
        <taxon>Chytridiomycetes</taxon>
        <taxon>Rhizophydiales</taxon>
        <taxon>Terramycetaceae</taxon>
        <taxon>Boothiomyces</taxon>
    </lineage>
</organism>
<comment type="caution">
    <text evidence="1">The sequence shown here is derived from an EMBL/GenBank/DDBJ whole genome shotgun (WGS) entry which is preliminary data.</text>
</comment>
<dbReference type="AlphaFoldDB" id="A0AAD5UG48"/>
<evidence type="ECO:0000313" key="1">
    <source>
        <dbReference type="EMBL" id="KAJ3256789.1"/>
    </source>
</evidence>
<dbReference type="Proteomes" id="UP001210925">
    <property type="component" value="Unassembled WGS sequence"/>
</dbReference>
<proteinExistence type="predicted"/>
<reference evidence="1" key="1">
    <citation type="submission" date="2020-05" db="EMBL/GenBank/DDBJ databases">
        <title>Phylogenomic resolution of chytrid fungi.</title>
        <authorList>
            <person name="Stajich J.E."/>
            <person name="Amses K."/>
            <person name="Simmons R."/>
            <person name="Seto K."/>
            <person name="Myers J."/>
            <person name="Bonds A."/>
            <person name="Quandt C.A."/>
            <person name="Barry K."/>
            <person name="Liu P."/>
            <person name="Grigoriev I."/>
            <person name="Longcore J.E."/>
            <person name="James T.Y."/>
        </authorList>
    </citation>
    <scope>NUCLEOTIDE SEQUENCE</scope>
    <source>
        <strain evidence="1">PLAUS21</strain>
    </source>
</reference>
<gene>
    <name evidence="1" type="ORF">HK103_005163</name>
</gene>
<sequence>MFILALQFASLASAQITCTGATGNVANTFNLCISNYMQNGNDPQSACQNLKDQNAQYYTCLCQKSQGVSGCFQQFCSSSSQAVVYQQAQNQYCGAASAILNPASAGPTNAQATGLPVLTVAPGGAVPTQAAHSSTTTTGAQFNNAGRASILSSAMVFGEIICLAVLANIL</sequence>